<evidence type="ECO:0000259" key="7">
    <source>
        <dbReference type="PROSITE" id="PS50966"/>
    </source>
</evidence>
<dbReference type="AlphaFoldDB" id="A0ABD3B7J2"/>
<accession>A0ABD3B7J2</accession>
<feature type="domain" description="SWIM-type" evidence="7">
    <location>
        <begin position="80"/>
        <end position="117"/>
    </location>
</feature>
<dbReference type="PANTHER" id="PTHR31669:SF302">
    <property type="entry name" value="PROTEIN FAR1-RELATED SEQUENCE"/>
    <property type="match status" value="1"/>
</dbReference>
<evidence type="ECO:0000256" key="2">
    <source>
        <dbReference type="ARBA" id="ARBA00022723"/>
    </source>
</evidence>
<keyword evidence="4 6" id="KW-0862">Zinc</keyword>
<dbReference type="PANTHER" id="PTHR31669">
    <property type="entry name" value="PROTEIN FAR1-RELATED SEQUENCE 10-RELATED"/>
    <property type="match status" value="1"/>
</dbReference>
<keyword evidence="3 5" id="KW-0863">Zinc-finger</keyword>
<dbReference type="Pfam" id="PF04434">
    <property type="entry name" value="SWIM"/>
    <property type="match status" value="1"/>
</dbReference>
<dbReference type="GO" id="GO:0008270">
    <property type="term" value="F:zinc ion binding"/>
    <property type="evidence" value="ECO:0007669"/>
    <property type="project" value="UniProtKB-UniRule"/>
</dbReference>
<evidence type="ECO:0000256" key="1">
    <source>
        <dbReference type="ARBA" id="ARBA00005889"/>
    </source>
</evidence>
<proteinExistence type="inferred from homology"/>
<evidence type="ECO:0000256" key="5">
    <source>
        <dbReference type="PROSITE-ProRule" id="PRU00325"/>
    </source>
</evidence>
<keyword evidence="6" id="KW-0539">Nucleus</keyword>
<evidence type="ECO:0000256" key="4">
    <source>
        <dbReference type="ARBA" id="ARBA00022833"/>
    </source>
</evidence>
<evidence type="ECO:0000313" key="9">
    <source>
        <dbReference type="Proteomes" id="UP001632038"/>
    </source>
</evidence>
<keyword evidence="2 6" id="KW-0479">Metal-binding</keyword>
<comment type="subcellular location">
    <subcellularLocation>
        <location evidence="6">Nucleus</location>
    </subcellularLocation>
</comment>
<dbReference type="InterPro" id="IPR007527">
    <property type="entry name" value="Znf_SWIM"/>
</dbReference>
<dbReference type="InterPro" id="IPR031052">
    <property type="entry name" value="FHY3/FAR1"/>
</dbReference>
<reference evidence="9" key="1">
    <citation type="journal article" date="2024" name="IScience">
        <title>Strigolactones Initiate the Formation of Haustorium-like Structures in Castilleja.</title>
        <authorList>
            <person name="Buerger M."/>
            <person name="Peterson D."/>
            <person name="Chory J."/>
        </authorList>
    </citation>
    <scope>NUCLEOTIDE SEQUENCE [LARGE SCALE GENOMIC DNA]</scope>
</reference>
<keyword evidence="9" id="KW-1185">Reference proteome</keyword>
<comment type="similarity">
    <text evidence="1 6">Belongs to the FHY3/FAR1 family.</text>
</comment>
<comment type="caution">
    <text evidence="8">The sequence shown here is derived from an EMBL/GenBank/DDBJ whole genome shotgun (WGS) entry which is preliminary data.</text>
</comment>
<gene>
    <name evidence="8" type="ORF">CASFOL_042837</name>
</gene>
<comment type="function">
    <text evidence="6">Putative transcription activator involved in regulating light control of development.</text>
</comment>
<dbReference type="GO" id="GO:0005634">
    <property type="term" value="C:nucleus"/>
    <property type="evidence" value="ECO:0007669"/>
    <property type="project" value="UniProtKB-SubCell"/>
</dbReference>
<dbReference type="EMBL" id="JAVIJP010000142">
    <property type="protein sequence ID" value="KAL3613325.1"/>
    <property type="molecule type" value="Genomic_DNA"/>
</dbReference>
<evidence type="ECO:0000313" key="8">
    <source>
        <dbReference type="EMBL" id="KAL3613325.1"/>
    </source>
</evidence>
<protein>
    <recommendedName>
        <fullName evidence="6">Protein FAR1-RELATED SEQUENCE</fullName>
    </recommendedName>
</protein>
<dbReference type="InterPro" id="IPR006564">
    <property type="entry name" value="Znf_PMZ"/>
</dbReference>
<organism evidence="8 9">
    <name type="scientific">Castilleja foliolosa</name>
    <dbReference type="NCBI Taxonomy" id="1961234"/>
    <lineage>
        <taxon>Eukaryota</taxon>
        <taxon>Viridiplantae</taxon>
        <taxon>Streptophyta</taxon>
        <taxon>Embryophyta</taxon>
        <taxon>Tracheophyta</taxon>
        <taxon>Spermatophyta</taxon>
        <taxon>Magnoliopsida</taxon>
        <taxon>eudicotyledons</taxon>
        <taxon>Gunneridae</taxon>
        <taxon>Pentapetalae</taxon>
        <taxon>asterids</taxon>
        <taxon>lamiids</taxon>
        <taxon>Lamiales</taxon>
        <taxon>Orobanchaceae</taxon>
        <taxon>Pedicularideae</taxon>
        <taxon>Castillejinae</taxon>
        <taxon>Castilleja</taxon>
    </lineage>
</organism>
<sequence length="167" mass="19935">MLRLYEGWIEILKIQKFRRLAMMEFEEGELGDLEFGEKSAEIGVRVWPLIKSFRTSCKMVHYEDGVTLYNVVHDDGVTAYDVVFSSSVNTLITCSCKMFEECGLLCRHCLRIFHMHSVQKIPDCYIKRRWTKFAKEALWDRREYWFLDWEVLVFIFISIGFWQCVGF</sequence>
<dbReference type="PROSITE" id="PS50966">
    <property type="entry name" value="ZF_SWIM"/>
    <property type="match status" value="1"/>
</dbReference>
<name>A0ABD3B7J2_9LAMI</name>
<dbReference type="SMART" id="SM00575">
    <property type="entry name" value="ZnF_PMZ"/>
    <property type="match status" value="1"/>
</dbReference>
<evidence type="ECO:0000256" key="6">
    <source>
        <dbReference type="RuleBase" id="RU367018"/>
    </source>
</evidence>
<dbReference type="Proteomes" id="UP001632038">
    <property type="component" value="Unassembled WGS sequence"/>
</dbReference>
<evidence type="ECO:0000256" key="3">
    <source>
        <dbReference type="ARBA" id="ARBA00022771"/>
    </source>
</evidence>
<dbReference type="GO" id="GO:0006355">
    <property type="term" value="P:regulation of DNA-templated transcription"/>
    <property type="evidence" value="ECO:0007669"/>
    <property type="project" value="UniProtKB-UniRule"/>
</dbReference>